<dbReference type="GO" id="GO:0016020">
    <property type="term" value="C:membrane"/>
    <property type="evidence" value="ECO:0007669"/>
    <property type="project" value="InterPro"/>
</dbReference>
<dbReference type="InterPro" id="IPR050482">
    <property type="entry name" value="Sensor_HK_TwoCompSys"/>
</dbReference>
<evidence type="ECO:0000256" key="7">
    <source>
        <dbReference type="ARBA" id="ARBA00022840"/>
    </source>
</evidence>
<dbReference type="InterPro" id="IPR036890">
    <property type="entry name" value="HATPase_C_sf"/>
</dbReference>
<evidence type="ECO:0000313" key="12">
    <source>
        <dbReference type="Proteomes" id="UP000652681"/>
    </source>
</evidence>
<dbReference type="GO" id="GO:0005524">
    <property type="term" value="F:ATP binding"/>
    <property type="evidence" value="ECO:0007669"/>
    <property type="project" value="UniProtKB-KW"/>
</dbReference>
<dbReference type="InterPro" id="IPR011712">
    <property type="entry name" value="Sig_transdc_His_kin_sub3_dim/P"/>
</dbReference>
<comment type="catalytic activity">
    <reaction evidence="1">
        <text>ATP + protein L-histidine = ADP + protein N-phospho-L-histidine.</text>
        <dbReference type="EC" id="2.7.13.3"/>
    </reaction>
</comment>
<accession>A0A8J6P6F5</accession>
<name>A0A8J6P6F5_9FLAO</name>
<dbReference type="EMBL" id="JACVEL010000006">
    <property type="protein sequence ID" value="MBC9812767.1"/>
    <property type="molecule type" value="Genomic_DNA"/>
</dbReference>
<dbReference type="CDD" id="cd16917">
    <property type="entry name" value="HATPase_UhpB-NarQ-NarX-like"/>
    <property type="match status" value="1"/>
</dbReference>
<dbReference type="InterPro" id="IPR005467">
    <property type="entry name" value="His_kinase_dom"/>
</dbReference>
<feature type="transmembrane region" description="Helical" evidence="9">
    <location>
        <begin position="6"/>
        <end position="30"/>
    </location>
</feature>
<dbReference type="SUPFAM" id="SSF55874">
    <property type="entry name" value="ATPase domain of HSP90 chaperone/DNA topoisomerase II/histidine kinase"/>
    <property type="match status" value="1"/>
</dbReference>
<organism evidence="11 12">
    <name type="scientific">Taishania pollutisoli</name>
    <dbReference type="NCBI Taxonomy" id="2766479"/>
    <lineage>
        <taxon>Bacteria</taxon>
        <taxon>Pseudomonadati</taxon>
        <taxon>Bacteroidota</taxon>
        <taxon>Flavobacteriia</taxon>
        <taxon>Flavobacteriales</taxon>
        <taxon>Crocinitomicaceae</taxon>
        <taxon>Taishania</taxon>
    </lineage>
</organism>
<dbReference type="PANTHER" id="PTHR24421">
    <property type="entry name" value="NITRATE/NITRITE SENSOR PROTEIN NARX-RELATED"/>
    <property type="match status" value="1"/>
</dbReference>
<keyword evidence="9" id="KW-0472">Membrane</keyword>
<evidence type="ECO:0000256" key="8">
    <source>
        <dbReference type="ARBA" id="ARBA00023012"/>
    </source>
</evidence>
<dbReference type="PROSITE" id="PS50109">
    <property type="entry name" value="HIS_KIN"/>
    <property type="match status" value="1"/>
</dbReference>
<dbReference type="AlphaFoldDB" id="A0A8J6P6F5"/>
<sequence>METGHHITFVGTLLPFVGIVFLIALGVIILTQQFRRNLYREQLEQEELKRQHQSELTKSTILVQEQERKRISQDLHDDLGAVLSIIRMHLLQTERKHQDVNDQLPGELQNIRSLTENAIESMRRISHELMPPQLERFGVLETLEQACEQLTAAGKINCVFTAEEQVDSYITDELMSLTLYRVCMELINNTIKHAGATELQLNFSVSDTEIIVHYRDNGKGMIPDHSRKGSGLRNMHNRIHFLGGSAVIQKEQPGFFMTILFPVTS</sequence>
<dbReference type="RefSeq" id="WP_163491751.1">
    <property type="nucleotide sequence ID" value="NZ_JACVEL010000006.1"/>
</dbReference>
<keyword evidence="5" id="KW-0547">Nucleotide-binding</keyword>
<dbReference type="Pfam" id="PF02518">
    <property type="entry name" value="HATPase_c"/>
    <property type="match status" value="1"/>
</dbReference>
<comment type="caution">
    <text evidence="11">The sequence shown here is derived from an EMBL/GenBank/DDBJ whole genome shotgun (WGS) entry which is preliminary data.</text>
</comment>
<evidence type="ECO:0000256" key="5">
    <source>
        <dbReference type="ARBA" id="ARBA00022741"/>
    </source>
</evidence>
<evidence type="ECO:0000256" key="1">
    <source>
        <dbReference type="ARBA" id="ARBA00000085"/>
    </source>
</evidence>
<keyword evidence="3" id="KW-0597">Phosphoprotein</keyword>
<dbReference type="InterPro" id="IPR003594">
    <property type="entry name" value="HATPase_dom"/>
</dbReference>
<keyword evidence="4" id="KW-0808">Transferase</keyword>
<evidence type="ECO:0000313" key="11">
    <source>
        <dbReference type="EMBL" id="MBC9812767.1"/>
    </source>
</evidence>
<gene>
    <name evidence="11" type="ORF">H9Y05_09815</name>
</gene>
<keyword evidence="12" id="KW-1185">Reference proteome</keyword>
<evidence type="ECO:0000256" key="9">
    <source>
        <dbReference type="SAM" id="Phobius"/>
    </source>
</evidence>
<dbReference type="GO" id="GO:0000155">
    <property type="term" value="F:phosphorelay sensor kinase activity"/>
    <property type="evidence" value="ECO:0007669"/>
    <property type="project" value="InterPro"/>
</dbReference>
<keyword evidence="6 11" id="KW-0418">Kinase</keyword>
<evidence type="ECO:0000256" key="2">
    <source>
        <dbReference type="ARBA" id="ARBA00012438"/>
    </source>
</evidence>
<dbReference type="Pfam" id="PF07730">
    <property type="entry name" value="HisKA_3"/>
    <property type="match status" value="1"/>
</dbReference>
<dbReference type="Gene3D" id="3.30.565.10">
    <property type="entry name" value="Histidine kinase-like ATPase, C-terminal domain"/>
    <property type="match status" value="1"/>
</dbReference>
<keyword evidence="7" id="KW-0067">ATP-binding</keyword>
<proteinExistence type="predicted"/>
<feature type="domain" description="Histidine kinase" evidence="10">
    <location>
        <begin position="70"/>
        <end position="265"/>
    </location>
</feature>
<protein>
    <recommendedName>
        <fullName evidence="2">histidine kinase</fullName>
        <ecNumber evidence="2">2.7.13.3</ecNumber>
    </recommendedName>
</protein>
<dbReference type="Proteomes" id="UP000652681">
    <property type="component" value="Unassembled WGS sequence"/>
</dbReference>
<keyword evidence="9" id="KW-1133">Transmembrane helix</keyword>
<dbReference type="GO" id="GO:0046983">
    <property type="term" value="F:protein dimerization activity"/>
    <property type="evidence" value="ECO:0007669"/>
    <property type="project" value="InterPro"/>
</dbReference>
<evidence type="ECO:0000259" key="10">
    <source>
        <dbReference type="PROSITE" id="PS50109"/>
    </source>
</evidence>
<dbReference type="PANTHER" id="PTHR24421:SF10">
    <property type="entry name" value="NITRATE_NITRITE SENSOR PROTEIN NARQ"/>
    <property type="match status" value="1"/>
</dbReference>
<reference evidence="11" key="1">
    <citation type="submission" date="2020-09" db="EMBL/GenBank/DDBJ databases">
        <title>Taishania pollutisoli gen. nov., sp. nov., Isolated from Tetrabromobisphenol A-Contaminated Soil.</title>
        <authorList>
            <person name="Chen Q."/>
        </authorList>
    </citation>
    <scope>NUCLEOTIDE SEQUENCE</scope>
    <source>
        <strain evidence="11">CZZ-1</strain>
    </source>
</reference>
<evidence type="ECO:0000256" key="4">
    <source>
        <dbReference type="ARBA" id="ARBA00022679"/>
    </source>
</evidence>
<keyword evidence="9" id="KW-0812">Transmembrane</keyword>
<evidence type="ECO:0000256" key="6">
    <source>
        <dbReference type="ARBA" id="ARBA00022777"/>
    </source>
</evidence>
<keyword evidence="8" id="KW-0902">Two-component regulatory system</keyword>
<dbReference type="EC" id="2.7.13.3" evidence="2"/>
<dbReference type="Gene3D" id="1.20.5.1930">
    <property type="match status" value="1"/>
</dbReference>
<evidence type="ECO:0000256" key="3">
    <source>
        <dbReference type="ARBA" id="ARBA00022553"/>
    </source>
</evidence>